<dbReference type="AlphaFoldDB" id="A0A1E5QDE7"/>
<name>A0A1E5QDE7_9CYAN</name>
<feature type="transmembrane region" description="Helical" evidence="1">
    <location>
        <begin position="41"/>
        <end position="58"/>
    </location>
</feature>
<proteinExistence type="predicted"/>
<sequence>MLEIIAIIIFSIATFAIAYVLGLLGMALTAVFIVLEDIPSWLWTIVLLILTIATYTGLRY</sequence>
<gene>
    <name evidence="2" type="ORF">BH720_24345</name>
</gene>
<keyword evidence="1" id="KW-0812">Transmembrane</keyword>
<accession>A0A1E5QDE7</accession>
<keyword evidence="1" id="KW-1133">Transmembrane helix</keyword>
<comment type="caution">
    <text evidence="2">The sequence shown here is derived from an EMBL/GenBank/DDBJ whole genome shotgun (WGS) entry which is preliminary data.</text>
</comment>
<organism evidence="2">
    <name type="scientific">Desertifilum tharense IPPAS B-1220</name>
    <dbReference type="NCBI Taxonomy" id="1781255"/>
    <lineage>
        <taxon>Bacteria</taxon>
        <taxon>Bacillati</taxon>
        <taxon>Cyanobacteriota</taxon>
        <taxon>Cyanophyceae</taxon>
        <taxon>Desertifilales</taxon>
        <taxon>Desertifilaceae</taxon>
        <taxon>Desertifilum</taxon>
    </lineage>
</organism>
<keyword evidence="1" id="KW-0472">Membrane</keyword>
<protein>
    <submittedName>
        <fullName evidence="2">Uncharacterized protein</fullName>
    </submittedName>
</protein>
<reference evidence="2" key="1">
    <citation type="submission" date="2016-09" db="EMBL/GenBank/DDBJ databases">
        <title>Draft genome of thermotolerant cyanobacterium Desertifilum sp. strain IPPAS B-1220.</title>
        <authorList>
            <person name="Sinetova M.A."/>
            <person name="Bolakhan K."/>
            <person name="Zayadan B.K."/>
            <person name="Mironov K.S."/>
            <person name="Ustinova V."/>
            <person name="Kupriyanova E.V."/>
            <person name="Sidorov R.A."/>
            <person name="Skrypnik A.N."/>
            <person name="Gogoleva N.E."/>
            <person name="Gogolev Y.V."/>
            <person name="Los D.A."/>
        </authorList>
    </citation>
    <scope>NUCLEOTIDE SEQUENCE [LARGE SCALE GENOMIC DNA]</scope>
    <source>
        <strain evidence="2">IPPAS B-1220</strain>
    </source>
</reference>
<dbReference type="EMBL" id="MJGC01000121">
    <property type="protein sequence ID" value="OEJ72631.1"/>
    <property type="molecule type" value="Genomic_DNA"/>
</dbReference>
<evidence type="ECO:0000313" key="2">
    <source>
        <dbReference type="EMBL" id="OEJ72631.1"/>
    </source>
</evidence>
<feature type="transmembrane region" description="Helical" evidence="1">
    <location>
        <begin position="7"/>
        <end position="35"/>
    </location>
</feature>
<evidence type="ECO:0000256" key="1">
    <source>
        <dbReference type="SAM" id="Phobius"/>
    </source>
</evidence>